<feature type="chain" id="PRO_5038527634" evidence="2">
    <location>
        <begin position="25"/>
        <end position="151"/>
    </location>
</feature>
<evidence type="ECO:0000256" key="1">
    <source>
        <dbReference type="SAM" id="Coils"/>
    </source>
</evidence>
<comment type="caution">
    <text evidence="3">The sequence shown here is derived from an EMBL/GenBank/DDBJ whole genome shotgun (WGS) entry which is preliminary data.</text>
</comment>
<evidence type="ECO:0000313" key="4">
    <source>
        <dbReference type="Proteomes" id="UP000886744"/>
    </source>
</evidence>
<dbReference type="AlphaFoldDB" id="A0A9D1J5R4"/>
<dbReference type="EMBL" id="DVHI01000005">
    <property type="protein sequence ID" value="HIR61927.1"/>
    <property type="molecule type" value="Genomic_DNA"/>
</dbReference>
<dbReference type="Proteomes" id="UP000886744">
    <property type="component" value="Unassembled WGS sequence"/>
</dbReference>
<reference evidence="3" key="1">
    <citation type="submission" date="2020-10" db="EMBL/GenBank/DDBJ databases">
        <authorList>
            <person name="Gilroy R."/>
        </authorList>
    </citation>
    <scope>NUCLEOTIDE SEQUENCE</scope>
    <source>
        <strain evidence="3">ChiHjej13B12-12457</strain>
    </source>
</reference>
<feature type="coiled-coil region" evidence="1">
    <location>
        <begin position="122"/>
        <end position="151"/>
    </location>
</feature>
<gene>
    <name evidence="3" type="ORF">IAC94_00175</name>
</gene>
<evidence type="ECO:0000313" key="3">
    <source>
        <dbReference type="EMBL" id="HIR61927.1"/>
    </source>
</evidence>
<reference evidence="3" key="2">
    <citation type="journal article" date="2021" name="PeerJ">
        <title>Extensive microbial diversity within the chicken gut microbiome revealed by metagenomics and culture.</title>
        <authorList>
            <person name="Gilroy R."/>
            <person name="Ravi A."/>
            <person name="Getino M."/>
            <person name="Pursley I."/>
            <person name="Horton D.L."/>
            <person name="Alikhan N.F."/>
            <person name="Baker D."/>
            <person name="Gharbi K."/>
            <person name="Hall N."/>
            <person name="Watson M."/>
            <person name="Adriaenssens E.M."/>
            <person name="Foster-Nyarko E."/>
            <person name="Jarju S."/>
            <person name="Secka A."/>
            <person name="Antonio M."/>
            <person name="Oren A."/>
            <person name="Chaudhuri R.R."/>
            <person name="La Ragione R."/>
            <person name="Hildebrand F."/>
            <person name="Pallen M.J."/>
        </authorList>
    </citation>
    <scope>NUCLEOTIDE SEQUENCE</scope>
    <source>
        <strain evidence="3">ChiHjej13B12-12457</strain>
    </source>
</reference>
<name>A0A9D1J5R4_9BACT</name>
<proteinExistence type="predicted"/>
<keyword evidence="1" id="KW-0175">Coiled coil</keyword>
<sequence length="151" mass="17520">MSRNIFFSLTLIAILTFSATSLRAQDQEQKTPEEMAAEEADRLEEILTLKPHQTFFIDSILQHDMRGMYDELQQLQMSGTREYVAFKQVRDKWIAQIDSAYKKVLTHDQWMQYCRSTGKLSKEELKALKAKEKAEKKAAKAAAKAKKEEEQ</sequence>
<evidence type="ECO:0000256" key="2">
    <source>
        <dbReference type="SAM" id="SignalP"/>
    </source>
</evidence>
<accession>A0A9D1J5R4</accession>
<keyword evidence="2" id="KW-0732">Signal</keyword>
<organism evidence="3 4">
    <name type="scientific">Candidatus Coprenecus avistercoris</name>
    <dbReference type="NCBI Taxonomy" id="2840730"/>
    <lineage>
        <taxon>Bacteria</taxon>
        <taxon>Pseudomonadati</taxon>
        <taxon>Bacteroidota</taxon>
        <taxon>Bacteroidia</taxon>
        <taxon>Bacteroidales</taxon>
        <taxon>Rikenellaceae</taxon>
        <taxon>Rikenellaceae incertae sedis</taxon>
        <taxon>Candidatus Coprenecus</taxon>
    </lineage>
</organism>
<protein>
    <submittedName>
        <fullName evidence="3">Uncharacterized protein</fullName>
    </submittedName>
</protein>
<feature type="signal peptide" evidence="2">
    <location>
        <begin position="1"/>
        <end position="24"/>
    </location>
</feature>